<dbReference type="InterPro" id="IPR013968">
    <property type="entry name" value="PKS_KR"/>
</dbReference>
<dbReference type="Pfam" id="PF08659">
    <property type="entry name" value="KR"/>
    <property type="match status" value="2"/>
</dbReference>
<dbReference type="InterPro" id="IPR049552">
    <property type="entry name" value="PKS_DH_N"/>
</dbReference>
<keyword evidence="3" id="KW-0489">Methyltransferase</keyword>
<dbReference type="Gene3D" id="3.40.366.10">
    <property type="entry name" value="Malonyl-Coenzyme A Acyl Carrier Protein, domain 2"/>
    <property type="match status" value="1"/>
</dbReference>
<keyword evidence="6" id="KW-0560">Oxidoreductase</keyword>
<keyword evidence="4" id="KW-0808">Transferase</keyword>
<dbReference type="GO" id="GO:0004312">
    <property type="term" value="F:fatty acid synthase activity"/>
    <property type="evidence" value="ECO:0007669"/>
    <property type="project" value="TreeGrafter"/>
</dbReference>
<dbReference type="InterPro" id="IPR057326">
    <property type="entry name" value="KR_dom"/>
</dbReference>
<keyword evidence="1" id="KW-0596">Phosphopantetheine</keyword>
<dbReference type="InterPro" id="IPR020807">
    <property type="entry name" value="PKS_DH"/>
</dbReference>
<dbReference type="SMART" id="SM00823">
    <property type="entry name" value="PKS_PP"/>
    <property type="match status" value="1"/>
</dbReference>
<feature type="active site" description="Proton acceptor; for dehydratase activity" evidence="9">
    <location>
        <position position="200"/>
    </location>
</feature>
<dbReference type="InterPro" id="IPR036736">
    <property type="entry name" value="ACP-like_sf"/>
</dbReference>
<dbReference type="SUPFAM" id="SSF52151">
    <property type="entry name" value="FabD/lysophospholipase-like"/>
    <property type="match status" value="1"/>
</dbReference>
<evidence type="ECO:0000256" key="6">
    <source>
        <dbReference type="ARBA" id="ARBA00023002"/>
    </source>
</evidence>
<evidence type="ECO:0000256" key="5">
    <source>
        <dbReference type="ARBA" id="ARBA00022857"/>
    </source>
</evidence>
<dbReference type="Pfam" id="PF08240">
    <property type="entry name" value="ADH_N"/>
    <property type="match status" value="1"/>
</dbReference>
<dbReference type="InterPro" id="IPR049551">
    <property type="entry name" value="PKS_DH_C"/>
</dbReference>
<dbReference type="Gene3D" id="3.40.50.150">
    <property type="entry name" value="Vaccinia Virus protein VP39"/>
    <property type="match status" value="1"/>
</dbReference>
<reference evidence="11 12" key="1">
    <citation type="submission" date="2015-06" db="EMBL/GenBank/DDBJ databases">
        <title>Survival trade-offs in plant roots during colonization by closely related pathogenic and mutualistic fungi.</title>
        <authorList>
            <person name="Hacquard S."/>
            <person name="Kracher B."/>
            <person name="Hiruma K."/>
            <person name="Weinman A."/>
            <person name="Muench P."/>
            <person name="Garrido Oter R."/>
            <person name="Ver Loren van Themaat E."/>
            <person name="Dallerey J.-F."/>
            <person name="Damm U."/>
            <person name="Henrissat B."/>
            <person name="Lespinet O."/>
            <person name="Thon M."/>
            <person name="Kemen E."/>
            <person name="McHardy A.C."/>
            <person name="Schulze-Lefert P."/>
            <person name="O'Connell R.J."/>
        </authorList>
    </citation>
    <scope>NUCLEOTIDE SEQUENCE [LARGE SCALE GENOMIC DNA]</scope>
    <source>
        <strain evidence="11 12">0861</strain>
    </source>
</reference>
<evidence type="ECO:0000256" key="8">
    <source>
        <dbReference type="ARBA" id="ARBA00023315"/>
    </source>
</evidence>
<dbReference type="InterPro" id="IPR020806">
    <property type="entry name" value="PKS_PP-bd"/>
</dbReference>
<dbReference type="GO" id="GO:0008168">
    <property type="term" value="F:methyltransferase activity"/>
    <property type="evidence" value="ECO:0007669"/>
    <property type="project" value="UniProtKB-KW"/>
</dbReference>
<dbReference type="InterPro" id="IPR011032">
    <property type="entry name" value="GroES-like_sf"/>
</dbReference>
<feature type="region of interest" description="N-terminal hotdog fold" evidence="9">
    <location>
        <begin position="168"/>
        <end position="298"/>
    </location>
</feature>
<dbReference type="SUPFAM" id="SSF47336">
    <property type="entry name" value="ACP-like"/>
    <property type="match status" value="1"/>
</dbReference>
<dbReference type="GO" id="GO:0006633">
    <property type="term" value="P:fatty acid biosynthetic process"/>
    <property type="evidence" value="ECO:0007669"/>
    <property type="project" value="TreeGrafter"/>
</dbReference>
<feature type="domain" description="PKS/mFAS DH" evidence="10">
    <location>
        <begin position="168"/>
        <end position="454"/>
    </location>
</feature>
<evidence type="ECO:0000256" key="3">
    <source>
        <dbReference type="ARBA" id="ARBA00022603"/>
    </source>
</evidence>
<proteinExistence type="predicted"/>
<dbReference type="STRING" id="708197.A0A166MDB2"/>
<dbReference type="SUPFAM" id="SSF53335">
    <property type="entry name" value="S-adenosyl-L-methionine-dependent methyltransferases"/>
    <property type="match status" value="1"/>
</dbReference>
<organism evidence="11 12">
    <name type="scientific">Colletotrichum tofieldiae</name>
    <dbReference type="NCBI Taxonomy" id="708197"/>
    <lineage>
        <taxon>Eukaryota</taxon>
        <taxon>Fungi</taxon>
        <taxon>Dikarya</taxon>
        <taxon>Ascomycota</taxon>
        <taxon>Pezizomycotina</taxon>
        <taxon>Sordariomycetes</taxon>
        <taxon>Hypocreomycetidae</taxon>
        <taxon>Glomerellales</taxon>
        <taxon>Glomerellaceae</taxon>
        <taxon>Colletotrichum</taxon>
        <taxon>Colletotrichum spaethianum species complex</taxon>
    </lineage>
</organism>
<dbReference type="EMBL" id="LFIV01000273">
    <property type="protein sequence ID" value="KZL64544.1"/>
    <property type="molecule type" value="Genomic_DNA"/>
</dbReference>
<keyword evidence="2" id="KW-0597">Phosphoprotein</keyword>
<dbReference type="Gene3D" id="1.10.1200.10">
    <property type="entry name" value="ACP-like"/>
    <property type="match status" value="1"/>
</dbReference>
<dbReference type="SUPFAM" id="SSF51735">
    <property type="entry name" value="NAD(P)-binding Rossmann-fold domains"/>
    <property type="match status" value="2"/>
</dbReference>
<feature type="region of interest" description="C-terminal hotdog fold" evidence="9">
    <location>
        <begin position="310"/>
        <end position="454"/>
    </location>
</feature>
<evidence type="ECO:0000256" key="9">
    <source>
        <dbReference type="PROSITE-ProRule" id="PRU01363"/>
    </source>
</evidence>
<evidence type="ECO:0000256" key="4">
    <source>
        <dbReference type="ARBA" id="ARBA00022679"/>
    </source>
</evidence>
<dbReference type="Pfam" id="PF14765">
    <property type="entry name" value="PS-DH"/>
    <property type="match status" value="1"/>
</dbReference>
<gene>
    <name evidence="11" type="ORF">CT0861_09505</name>
</gene>
<evidence type="ECO:0000256" key="7">
    <source>
        <dbReference type="ARBA" id="ARBA00023268"/>
    </source>
</evidence>
<dbReference type="InterPro" id="IPR020843">
    <property type="entry name" value="ER"/>
</dbReference>
<evidence type="ECO:0000256" key="2">
    <source>
        <dbReference type="ARBA" id="ARBA00022553"/>
    </source>
</evidence>
<protein>
    <submittedName>
        <fullName evidence="11">KR domain-containing protein (Polyketide synthase)</fullName>
    </submittedName>
</protein>
<dbReference type="SMART" id="SM00826">
    <property type="entry name" value="PKS_DH"/>
    <property type="match status" value="1"/>
</dbReference>
<evidence type="ECO:0000313" key="11">
    <source>
        <dbReference type="EMBL" id="KZL64544.1"/>
    </source>
</evidence>
<dbReference type="InterPro" id="IPR013154">
    <property type="entry name" value="ADH-like_N"/>
</dbReference>
<dbReference type="SUPFAM" id="SSF50129">
    <property type="entry name" value="GroES-like"/>
    <property type="match status" value="1"/>
</dbReference>
<dbReference type="Pfam" id="PF00107">
    <property type="entry name" value="ADH_zinc_N"/>
    <property type="match status" value="1"/>
</dbReference>
<dbReference type="InterPro" id="IPR050091">
    <property type="entry name" value="PKS_NRPS_Biosynth_Enz"/>
</dbReference>
<dbReference type="CDD" id="cd05195">
    <property type="entry name" value="enoyl_red"/>
    <property type="match status" value="1"/>
</dbReference>
<dbReference type="Proteomes" id="UP000076552">
    <property type="component" value="Unassembled WGS sequence"/>
</dbReference>
<dbReference type="InterPro" id="IPR036291">
    <property type="entry name" value="NAD(P)-bd_dom_sf"/>
</dbReference>
<dbReference type="GO" id="GO:0016491">
    <property type="term" value="F:oxidoreductase activity"/>
    <property type="evidence" value="ECO:0007669"/>
    <property type="project" value="UniProtKB-KW"/>
</dbReference>
<dbReference type="InterPro" id="IPR013149">
    <property type="entry name" value="ADH-like_C"/>
</dbReference>
<comment type="caution">
    <text evidence="11">The sequence shown here is derived from an EMBL/GenBank/DDBJ whole genome shotgun (WGS) entry which is preliminary data.</text>
</comment>
<dbReference type="GO" id="GO:0032259">
    <property type="term" value="P:methylation"/>
    <property type="evidence" value="ECO:0007669"/>
    <property type="project" value="UniProtKB-KW"/>
</dbReference>
<feature type="active site" description="Proton donor; for dehydratase activity" evidence="9">
    <location>
        <position position="371"/>
    </location>
</feature>
<dbReference type="InterPro" id="IPR049900">
    <property type="entry name" value="PKS_mFAS_DH"/>
</dbReference>
<accession>A0A166MDB2</accession>
<dbReference type="Pfam" id="PF21089">
    <property type="entry name" value="PKS_DH_N"/>
    <property type="match status" value="1"/>
</dbReference>
<dbReference type="Gene3D" id="3.10.129.110">
    <property type="entry name" value="Polyketide synthase dehydratase"/>
    <property type="match status" value="1"/>
</dbReference>
<dbReference type="InterPro" id="IPR029063">
    <property type="entry name" value="SAM-dependent_MTases_sf"/>
</dbReference>
<dbReference type="Pfam" id="PF00550">
    <property type="entry name" value="PP-binding"/>
    <property type="match status" value="1"/>
</dbReference>
<dbReference type="InterPro" id="IPR001227">
    <property type="entry name" value="Ac_transferase_dom_sf"/>
</dbReference>
<sequence>MREVGDLYQTLLQNSIPSAVSPAKYDDDADDVCNDSPIALFSSVTGKRATKSQLGPVYWRMNLESPVVFSSEVQSMLSSTTEESLCLEIGPHSALAGPLREIIKSANLQNSFVYVPTLLRNQNSTISLLSCLGQLFQYSVRVNMPTLSAQTNESRVSKEWRLRKLPPHELLGIRALETDDTRPTWRKMLRLNEVPWITDHKIKDDVVLPTAALLAMAGAAVRQVATGPVVDFSLRRVNIKAALVLQEAEGTEIMTHLAPVRLTSTVNSAWYEFSIVSHNGTGWVEHCNGQVKAGDGALIVADDMSITHHPRIVSGPALYKRMRSVGLNYGPRFQGMRDISSKPGSGCVSASICDDHDPNEDSYLLHPTTVDFCLQVQIAAAADGLPRRIRNICMPTYIEEMYVGQALSELRITGLATFSSKGSVHGGATATADGLMALSMKNVRFAILHGSSLDQDADTVAAALLQWKPDVELVSPSELIRPRKCLRPVLAKLERLTLLSMVKTLQLVEGTKITGHLYRFRYWLSSQRARAAKGEYHHVSDAKTLVSLFEPQLSREIETAMEDVRKVGGLEVAELIPRVMSSAPSIFNGEVSPIEVLIADGGLGNIYRFIQSLCDSTPLFECLSHADPKMKVLEIGAGTGGTTAEVLRGFTSDVGERMYAQYDFTDVSAGFFAAAQERFGYYSGRLFLQELNPEWRMIDFIMGFLPGWWLGVSDERSAARWDSELRAAGFSGTDAVVYDDETPYQSNANIMSSTVVPILPPGDTYLDMLSPDTSVLWVTGHAQVGCDDLRYAASIGAIRTIRSELSLTIATLGVDARGGLDGKVADVLNKVRREPSASGLDPDQEFAVLGDKISIPRYNWIKVREQRTKSTEYQARKLETGRAGQLRSLQWVPQVSGDLRDHEIEIEPRAVGMNLKDVMVAMGLIETASPGLGLECAGIVRRTGPGVDDITVGDRLMAFHHGCFASRIICSTDQVVSLPQTLSFEEAATVPCVYSTVIHSLLTVGGLERDQSVLIHAACGGIGIAAIHVCKMIGARIFATVGSAEKVQTLVNDFGIPRNRIFSSRDSSFYPGIMDATNGSGIDLVLNSLSGELLHLSWKCVFKFGKMLELGKQDFQGHGTLGMDEFEANRMFCGIDLSQLALERPKVLKRLLERCKSLLKEGSITPVKPITSFKAFKYLQVGSHIGKAVVTMSGDAGELPLAPIAPKIQFGPDVSYLLVGGLGGLGRAISTWMVENGARHLIYLSRSAGLSTGDKAFIHELESQGCAVQCFLGRVEDPETVTRAVCNASKPVAGVLHMSLWLRVDGAWNLHHALANAKLDFFVLFSSISYVVGQAGQANYAAANAFLAAFAQYRHSQGLPASVMDIGIADLLQALAYSMTRQRSSSSPPASSGKYVNPAEIAVGLGSTKALRDPSNRVPWRRDIRMAVAHVKGLACSAQAGPESRGLAQFLGGLDADPSALGASESLDFLTIHIGEAICGLMMKNRDELNVDVPLAAFGVDSLVAIEIRDWCHRTFGVHVKRTRDLEC</sequence>
<dbReference type="GO" id="GO:0031177">
    <property type="term" value="F:phosphopantetheine binding"/>
    <property type="evidence" value="ECO:0007669"/>
    <property type="project" value="InterPro"/>
</dbReference>
<name>A0A166MDB2_9PEZI</name>
<dbReference type="GO" id="GO:0044550">
    <property type="term" value="P:secondary metabolite biosynthetic process"/>
    <property type="evidence" value="ECO:0007669"/>
    <property type="project" value="UniProtKB-ARBA"/>
</dbReference>
<dbReference type="InterPro" id="IPR009081">
    <property type="entry name" value="PP-bd_ACP"/>
</dbReference>
<dbReference type="Gene3D" id="3.90.180.10">
    <property type="entry name" value="Medium-chain alcohol dehydrogenases, catalytic domain"/>
    <property type="match status" value="1"/>
</dbReference>
<dbReference type="PANTHER" id="PTHR43775:SF49">
    <property type="entry name" value="SYNTHASE, PUTATIVE (JCVI)-RELATED"/>
    <property type="match status" value="1"/>
</dbReference>
<keyword evidence="12" id="KW-1185">Reference proteome</keyword>
<dbReference type="SMART" id="SM00822">
    <property type="entry name" value="PKS_KR"/>
    <property type="match status" value="1"/>
</dbReference>
<keyword evidence="7" id="KW-0511">Multifunctional enzyme</keyword>
<dbReference type="PANTHER" id="PTHR43775">
    <property type="entry name" value="FATTY ACID SYNTHASE"/>
    <property type="match status" value="1"/>
</dbReference>
<dbReference type="SMART" id="SM00829">
    <property type="entry name" value="PKS_ER"/>
    <property type="match status" value="1"/>
</dbReference>
<dbReference type="Gene3D" id="3.40.50.720">
    <property type="entry name" value="NAD(P)-binding Rossmann-like Domain"/>
    <property type="match status" value="2"/>
</dbReference>
<evidence type="ECO:0000256" key="1">
    <source>
        <dbReference type="ARBA" id="ARBA00022450"/>
    </source>
</evidence>
<dbReference type="PROSITE" id="PS52019">
    <property type="entry name" value="PKS_MFAS_DH"/>
    <property type="match status" value="1"/>
</dbReference>
<dbReference type="InterPro" id="IPR042104">
    <property type="entry name" value="PKS_dehydratase_sf"/>
</dbReference>
<evidence type="ECO:0000313" key="12">
    <source>
        <dbReference type="Proteomes" id="UP000076552"/>
    </source>
</evidence>
<evidence type="ECO:0000259" key="10">
    <source>
        <dbReference type="PROSITE" id="PS52019"/>
    </source>
</evidence>
<dbReference type="InterPro" id="IPR016035">
    <property type="entry name" value="Acyl_Trfase/lysoPLipase"/>
</dbReference>
<keyword evidence="5" id="KW-0521">NADP</keyword>
<keyword evidence="8" id="KW-0012">Acyltransferase</keyword>